<evidence type="ECO:0000256" key="1">
    <source>
        <dbReference type="ARBA" id="ARBA00010587"/>
    </source>
</evidence>
<dbReference type="Gene3D" id="1.20.120.50">
    <property type="entry name" value="Hemerythrin-like"/>
    <property type="match status" value="1"/>
</dbReference>
<evidence type="ECO:0000256" key="4">
    <source>
        <dbReference type="ARBA" id="ARBA00023004"/>
    </source>
</evidence>
<keyword evidence="3" id="KW-0479">Metal-binding</keyword>
<dbReference type="InterPro" id="IPR035938">
    <property type="entry name" value="Hemerythrin-like_sf"/>
</dbReference>
<sequence>MALIEWKDRMSVGVEALDQDHRRLIDLLNQMHALVRGEACDSTPIDIVRDLIRYTEYHFECEERLMRLGRYPAYEEHVSIHRDIRRRMISFEQKFLEDPAEVHLLPLYDFLADWLMRHILREDQKYRPYLTRDGEAMPNDAA</sequence>
<proteinExistence type="inferred from homology"/>
<dbReference type="CDD" id="cd12107">
    <property type="entry name" value="Hemerythrin"/>
    <property type="match status" value="1"/>
</dbReference>
<keyword evidence="2" id="KW-0813">Transport</keyword>
<feature type="domain" description="Hemerythrin-like" evidence="5">
    <location>
        <begin position="13"/>
        <end position="130"/>
    </location>
</feature>
<evidence type="ECO:0000313" key="7">
    <source>
        <dbReference type="Proteomes" id="UP000199412"/>
    </source>
</evidence>
<name>A0A1G7EJA4_9PROT</name>
<evidence type="ECO:0000259" key="5">
    <source>
        <dbReference type="Pfam" id="PF01814"/>
    </source>
</evidence>
<evidence type="ECO:0000256" key="2">
    <source>
        <dbReference type="ARBA" id="ARBA00022621"/>
    </source>
</evidence>
<dbReference type="SUPFAM" id="SSF47188">
    <property type="entry name" value="Hemerythrin-like"/>
    <property type="match status" value="1"/>
</dbReference>
<keyword evidence="7" id="KW-1185">Reference proteome</keyword>
<keyword evidence="4" id="KW-0408">Iron</keyword>
<dbReference type="InterPro" id="IPR050669">
    <property type="entry name" value="Hemerythrin"/>
</dbReference>
<dbReference type="STRING" id="69960.SAMN05421720_10999"/>
<dbReference type="EMBL" id="FNAP01000009">
    <property type="protein sequence ID" value="SDE63759.1"/>
    <property type="molecule type" value="Genomic_DNA"/>
</dbReference>
<dbReference type="InterPro" id="IPR012312">
    <property type="entry name" value="Hemerythrin-like"/>
</dbReference>
<evidence type="ECO:0000313" key="6">
    <source>
        <dbReference type="EMBL" id="SDE63759.1"/>
    </source>
</evidence>
<evidence type="ECO:0000256" key="3">
    <source>
        <dbReference type="ARBA" id="ARBA00022723"/>
    </source>
</evidence>
<dbReference type="NCBIfam" id="TIGR02481">
    <property type="entry name" value="hemeryth_dom"/>
    <property type="match status" value="1"/>
</dbReference>
<comment type="similarity">
    <text evidence="1">Belongs to the hemerythrin family.</text>
</comment>
<accession>A0A1G7EJA4</accession>
<dbReference type="PROSITE" id="PS00550">
    <property type="entry name" value="HEMERYTHRINS"/>
    <property type="match status" value="1"/>
</dbReference>
<reference evidence="6 7" key="1">
    <citation type="submission" date="2016-10" db="EMBL/GenBank/DDBJ databases">
        <authorList>
            <person name="de Groot N.N."/>
        </authorList>
    </citation>
    <scope>NUCLEOTIDE SEQUENCE [LARGE SCALE GENOMIC DNA]</scope>
    <source>
        <strain evidence="6 7">ATCC 700224</strain>
    </source>
</reference>
<dbReference type="Proteomes" id="UP000199412">
    <property type="component" value="Unassembled WGS sequence"/>
</dbReference>
<dbReference type="AlphaFoldDB" id="A0A1G7EJA4"/>
<dbReference type="OrthoDB" id="7305302at2"/>
<dbReference type="InterPro" id="IPR012827">
    <property type="entry name" value="Hemerythrin_metal-bd"/>
</dbReference>
<dbReference type="Pfam" id="PF01814">
    <property type="entry name" value="Hemerythrin"/>
    <property type="match status" value="1"/>
</dbReference>
<protein>
    <submittedName>
        <fullName evidence="6">Hemerythrin</fullName>
    </submittedName>
</protein>
<dbReference type="NCBIfam" id="NF033749">
    <property type="entry name" value="bact_hemeryth"/>
    <property type="match status" value="1"/>
</dbReference>
<dbReference type="InterPro" id="IPR016131">
    <property type="entry name" value="Haemerythrin_Fe_BS"/>
</dbReference>
<organism evidence="6 7">
    <name type="scientific">Rhodospira trueperi</name>
    <dbReference type="NCBI Taxonomy" id="69960"/>
    <lineage>
        <taxon>Bacteria</taxon>
        <taxon>Pseudomonadati</taxon>
        <taxon>Pseudomonadota</taxon>
        <taxon>Alphaproteobacteria</taxon>
        <taxon>Rhodospirillales</taxon>
        <taxon>Rhodospirillaceae</taxon>
        <taxon>Rhodospira</taxon>
    </lineage>
</organism>
<dbReference type="GO" id="GO:0046872">
    <property type="term" value="F:metal ion binding"/>
    <property type="evidence" value="ECO:0007669"/>
    <property type="project" value="UniProtKB-KW"/>
</dbReference>
<keyword evidence="2" id="KW-0561">Oxygen transport</keyword>
<dbReference type="PANTHER" id="PTHR37164">
    <property type="entry name" value="BACTERIOHEMERYTHRIN"/>
    <property type="match status" value="1"/>
</dbReference>
<dbReference type="RefSeq" id="WP_092786840.1">
    <property type="nucleotide sequence ID" value="NZ_FNAP01000009.1"/>
</dbReference>
<gene>
    <name evidence="6" type="ORF">SAMN05421720_10999</name>
</gene>
<dbReference type="GO" id="GO:0005344">
    <property type="term" value="F:oxygen carrier activity"/>
    <property type="evidence" value="ECO:0007669"/>
    <property type="project" value="UniProtKB-KW"/>
</dbReference>
<dbReference type="PANTHER" id="PTHR37164:SF1">
    <property type="entry name" value="BACTERIOHEMERYTHRIN"/>
    <property type="match status" value="1"/>
</dbReference>